<dbReference type="InterPro" id="IPR041492">
    <property type="entry name" value="HAD_2"/>
</dbReference>
<dbReference type="SFLD" id="SFLDG01129">
    <property type="entry name" value="C1.5:_HAD__Beta-PGM__Phosphata"/>
    <property type="match status" value="1"/>
</dbReference>
<dbReference type="InterPro" id="IPR036412">
    <property type="entry name" value="HAD-like_sf"/>
</dbReference>
<dbReference type="SUPFAM" id="SSF56784">
    <property type="entry name" value="HAD-like"/>
    <property type="match status" value="1"/>
</dbReference>
<name>A0A223N3X8_9VIBR</name>
<dbReference type="Proteomes" id="UP000215148">
    <property type="component" value="Chromosome 2"/>
</dbReference>
<reference evidence="5 6" key="1">
    <citation type="submission" date="2017-08" db="EMBL/GenBank/DDBJ databases">
        <title>The Vibrio qinghaiensis sp.-Q67 is a luminous bacteria isolated firstly from Qinghai lake, Qinghai province, China, which has been proved to be very sensitive to detect environmental and food pollutants. Therefore, complete genome analysis of V. qinghaiensis sp.-Q67 highlights the potential application of this strain on detection of hazards in the contaminated environments.</title>
        <authorList>
            <person name="Gong L."/>
        </authorList>
    </citation>
    <scope>NUCLEOTIDE SEQUENCE [LARGE SCALE GENOMIC DNA]</scope>
    <source>
        <strain evidence="5 6">Q67</strain>
    </source>
</reference>
<evidence type="ECO:0000313" key="5">
    <source>
        <dbReference type="EMBL" id="ASU24380.1"/>
    </source>
</evidence>
<dbReference type="EMBL" id="CP022742">
    <property type="protein sequence ID" value="ASU24380.1"/>
    <property type="molecule type" value="Genomic_DNA"/>
</dbReference>
<dbReference type="Pfam" id="PF13419">
    <property type="entry name" value="HAD_2"/>
    <property type="match status" value="1"/>
</dbReference>
<dbReference type="SFLD" id="SFLDS00003">
    <property type="entry name" value="Haloacid_Dehalogenase"/>
    <property type="match status" value="1"/>
</dbReference>
<organism evidence="5 6">
    <name type="scientific">Vibrio qinghaiensis</name>
    <dbReference type="NCBI Taxonomy" id="2025808"/>
    <lineage>
        <taxon>Bacteria</taxon>
        <taxon>Pseudomonadati</taxon>
        <taxon>Pseudomonadota</taxon>
        <taxon>Gammaproteobacteria</taxon>
        <taxon>Vibrionales</taxon>
        <taxon>Vibrionaceae</taxon>
        <taxon>Vibrio</taxon>
    </lineage>
</organism>
<evidence type="ECO:0000256" key="4">
    <source>
        <dbReference type="ARBA" id="ARBA00013078"/>
    </source>
</evidence>
<dbReference type="KEGG" id="vqi:CCZ37_18230"/>
<dbReference type="PANTHER" id="PTHR43434">
    <property type="entry name" value="PHOSPHOGLYCOLATE PHOSPHATASE"/>
    <property type="match status" value="1"/>
</dbReference>
<gene>
    <name evidence="5" type="ORF">CCZ37_18230</name>
</gene>
<dbReference type="PANTHER" id="PTHR43434:SF1">
    <property type="entry name" value="PHOSPHOGLYCOLATE PHOSPHATASE"/>
    <property type="match status" value="1"/>
</dbReference>
<comment type="similarity">
    <text evidence="3">Belongs to the HAD-like hydrolase superfamily. CbbY/CbbZ/Gph/YieH family.</text>
</comment>
<dbReference type="Gene3D" id="3.40.50.1000">
    <property type="entry name" value="HAD superfamily/HAD-like"/>
    <property type="match status" value="1"/>
</dbReference>
<comment type="catalytic activity">
    <reaction evidence="1">
        <text>2-phosphoglycolate + H2O = glycolate + phosphate</text>
        <dbReference type="Rhea" id="RHEA:14369"/>
        <dbReference type="ChEBI" id="CHEBI:15377"/>
        <dbReference type="ChEBI" id="CHEBI:29805"/>
        <dbReference type="ChEBI" id="CHEBI:43474"/>
        <dbReference type="ChEBI" id="CHEBI:58033"/>
        <dbReference type="EC" id="3.1.3.18"/>
    </reaction>
</comment>
<dbReference type="AlphaFoldDB" id="A0A223N3X8"/>
<protein>
    <recommendedName>
        <fullName evidence="4">phosphoglycolate phosphatase</fullName>
        <ecNumber evidence="4">3.1.3.18</ecNumber>
    </recommendedName>
</protein>
<dbReference type="GO" id="GO:0006281">
    <property type="term" value="P:DNA repair"/>
    <property type="evidence" value="ECO:0007669"/>
    <property type="project" value="TreeGrafter"/>
</dbReference>
<dbReference type="Gene3D" id="1.10.150.240">
    <property type="entry name" value="Putative phosphatase, domain 2"/>
    <property type="match status" value="1"/>
</dbReference>
<dbReference type="GO" id="GO:0008967">
    <property type="term" value="F:phosphoglycolate phosphatase activity"/>
    <property type="evidence" value="ECO:0007669"/>
    <property type="project" value="UniProtKB-EC"/>
</dbReference>
<dbReference type="RefSeq" id="WP_094501967.1">
    <property type="nucleotide sequence ID" value="NZ_CAWNHI010000002.1"/>
</dbReference>
<evidence type="ECO:0000313" key="6">
    <source>
        <dbReference type="Proteomes" id="UP000215148"/>
    </source>
</evidence>
<dbReference type="GO" id="GO:0005829">
    <property type="term" value="C:cytosol"/>
    <property type="evidence" value="ECO:0007669"/>
    <property type="project" value="TreeGrafter"/>
</dbReference>
<comment type="pathway">
    <text evidence="2">Organic acid metabolism; glycolate biosynthesis; glycolate from 2-phosphoglycolate: step 1/1.</text>
</comment>
<dbReference type="InterPro" id="IPR023198">
    <property type="entry name" value="PGP-like_dom2"/>
</dbReference>
<dbReference type="EC" id="3.1.3.18" evidence="4"/>
<keyword evidence="6" id="KW-1185">Reference proteome</keyword>
<dbReference type="InterPro" id="IPR023214">
    <property type="entry name" value="HAD_sf"/>
</dbReference>
<evidence type="ECO:0000256" key="3">
    <source>
        <dbReference type="ARBA" id="ARBA00006171"/>
    </source>
</evidence>
<proteinExistence type="inferred from homology"/>
<dbReference type="InterPro" id="IPR050155">
    <property type="entry name" value="HAD-like_hydrolase_sf"/>
</dbReference>
<accession>A0A223N3X8</accession>
<evidence type="ECO:0000256" key="2">
    <source>
        <dbReference type="ARBA" id="ARBA00004818"/>
    </source>
</evidence>
<evidence type="ECO:0000256" key="1">
    <source>
        <dbReference type="ARBA" id="ARBA00000830"/>
    </source>
</evidence>
<sequence length="222" mass="25235">MEAHIIWDWNGTLLDDFHISLKATNVALMNIDVLPLNSEEYRSLYCVPVYDFYRKVLGRKPTLIEWENIGKKFSTIYKHEILDAPLAKDVLDLLHKRRRHSICSLMERDLLIKMLESFGISSHFTEIHGRTTPLATEGKYAHLKQHVNNLINNWGVKKEEIVVIGDTADDADSAQELGLASILYSGGTFNHQRLAATGKPVVNTLIEAVTLADYLVKEKKHV</sequence>